<dbReference type="InterPro" id="IPR011335">
    <property type="entry name" value="Restrct_endonuc-II-like"/>
</dbReference>
<comment type="caution">
    <text evidence="8">The sequence shown here is derived from an EMBL/GenBank/DDBJ whole genome shotgun (WGS) entry which is preliminary data.</text>
</comment>
<dbReference type="GO" id="GO:0006298">
    <property type="term" value="P:mismatch repair"/>
    <property type="evidence" value="ECO:0007669"/>
    <property type="project" value="InterPro"/>
</dbReference>
<dbReference type="CDD" id="cd00221">
    <property type="entry name" value="Vsr"/>
    <property type="match status" value="1"/>
</dbReference>
<accession>K6D9S4</accession>
<keyword evidence="1" id="KW-0540">Nuclease</keyword>
<dbReference type="STRING" id="1117379.BABA_10506"/>
<dbReference type="PATRIC" id="fig|1117379.3.peg.2192"/>
<dbReference type="InterPro" id="IPR004603">
    <property type="entry name" value="DNA_mismatch_endonuc_vsr"/>
</dbReference>
<evidence type="ECO:0000313" key="9">
    <source>
        <dbReference type="Proteomes" id="UP000006316"/>
    </source>
</evidence>
<proteinExistence type="inferred from homology"/>
<protein>
    <submittedName>
        <fullName evidence="8">DNA mismatch endonuclease Vsr</fullName>
    </submittedName>
</protein>
<dbReference type="Proteomes" id="UP000006316">
    <property type="component" value="Unassembled WGS sequence"/>
</dbReference>
<name>K6D9S4_9BACI</name>
<evidence type="ECO:0000259" key="7">
    <source>
        <dbReference type="Pfam" id="PF04480"/>
    </source>
</evidence>
<keyword evidence="2 8" id="KW-0255">Endonuclease</keyword>
<evidence type="ECO:0000256" key="4">
    <source>
        <dbReference type="ARBA" id="ARBA00022801"/>
    </source>
</evidence>
<evidence type="ECO:0000256" key="3">
    <source>
        <dbReference type="ARBA" id="ARBA00022763"/>
    </source>
</evidence>
<keyword evidence="4" id="KW-0378">Hydrolase</keyword>
<reference evidence="8 9" key="1">
    <citation type="journal article" date="2012" name="Front. Microbiol.">
        <title>Redundancy and modularity in membrane-associated dissimilatory nitrate reduction in Bacillus.</title>
        <authorList>
            <person name="Heylen K."/>
            <person name="Keltjens J."/>
        </authorList>
    </citation>
    <scope>NUCLEOTIDE SEQUENCE [LARGE SCALE GENOMIC DNA]</scope>
    <source>
        <strain evidence="9">LMG 21833T</strain>
    </source>
</reference>
<dbReference type="Pfam" id="PF04480">
    <property type="entry name" value="DUF559"/>
    <property type="match status" value="1"/>
</dbReference>
<dbReference type="EMBL" id="AJLS01000057">
    <property type="protein sequence ID" value="EKN69287.1"/>
    <property type="molecule type" value="Genomic_DNA"/>
</dbReference>
<evidence type="ECO:0000256" key="6">
    <source>
        <dbReference type="ARBA" id="ARBA00029466"/>
    </source>
</evidence>
<evidence type="ECO:0000256" key="1">
    <source>
        <dbReference type="ARBA" id="ARBA00022722"/>
    </source>
</evidence>
<evidence type="ECO:0000256" key="2">
    <source>
        <dbReference type="ARBA" id="ARBA00022759"/>
    </source>
</evidence>
<dbReference type="NCBIfam" id="TIGR00632">
    <property type="entry name" value="vsr"/>
    <property type="match status" value="1"/>
</dbReference>
<dbReference type="AlphaFoldDB" id="K6D9S4"/>
<comment type="similarity">
    <text evidence="6">Belongs to the Vsr family.</text>
</comment>
<organism evidence="8 9">
    <name type="scientific">Neobacillus bataviensis LMG 21833</name>
    <dbReference type="NCBI Taxonomy" id="1117379"/>
    <lineage>
        <taxon>Bacteria</taxon>
        <taxon>Bacillati</taxon>
        <taxon>Bacillota</taxon>
        <taxon>Bacilli</taxon>
        <taxon>Bacillales</taxon>
        <taxon>Bacillaceae</taxon>
        <taxon>Neobacillus</taxon>
    </lineage>
</organism>
<dbReference type="Pfam" id="PF03852">
    <property type="entry name" value="Vsr"/>
    <property type="match status" value="1"/>
</dbReference>
<feature type="domain" description="DUF559" evidence="7">
    <location>
        <begin position="123"/>
        <end position="164"/>
    </location>
</feature>
<evidence type="ECO:0000313" key="8">
    <source>
        <dbReference type="EMBL" id="EKN69287.1"/>
    </source>
</evidence>
<dbReference type="eggNOG" id="COG3727">
    <property type="taxonomic scope" value="Bacteria"/>
</dbReference>
<keyword evidence="3" id="KW-0227">DNA damage</keyword>
<evidence type="ECO:0000256" key="5">
    <source>
        <dbReference type="ARBA" id="ARBA00023204"/>
    </source>
</evidence>
<dbReference type="GO" id="GO:0016787">
    <property type="term" value="F:hydrolase activity"/>
    <property type="evidence" value="ECO:0007669"/>
    <property type="project" value="UniProtKB-KW"/>
</dbReference>
<sequence length="170" mass="19990">MMTSSGKSAHEVISGYLVKFFLLFSLTEVFNMTDIFSKEQRSRNMKAIRSKGTSLENIVGKELWKKGIRFRKNVRKLKGNPDIAIQKYKIVIFLDSCFWHTCPLHGKKPSSNLEYWEKKLKRNIERDNEVTAFYQQKGWNIMRVWEHEVKNDLHGTIEKIANFIQSCKNA</sequence>
<dbReference type="InterPro" id="IPR007569">
    <property type="entry name" value="DUF559"/>
</dbReference>
<dbReference type="SUPFAM" id="SSF52980">
    <property type="entry name" value="Restriction endonuclease-like"/>
    <property type="match status" value="1"/>
</dbReference>
<gene>
    <name evidence="8" type="ORF">BABA_10506</name>
</gene>
<dbReference type="GO" id="GO:0004519">
    <property type="term" value="F:endonuclease activity"/>
    <property type="evidence" value="ECO:0007669"/>
    <property type="project" value="UniProtKB-KW"/>
</dbReference>
<keyword evidence="9" id="KW-1185">Reference proteome</keyword>
<dbReference type="Gene3D" id="3.40.960.10">
    <property type="entry name" value="VSR Endonuclease"/>
    <property type="match status" value="1"/>
</dbReference>
<keyword evidence="5" id="KW-0234">DNA repair</keyword>